<comment type="caution">
    <text evidence="9">The sequence shown here is derived from an EMBL/GenBank/DDBJ whole genome shotgun (WGS) entry which is preliminary data.</text>
</comment>
<sequence>MEITAGLLGSLVGKLADFAKEEYNRQTGLSDSVESLSEELMAIQTALLKVAEVPLDQLDPQLREWASRIREASYDMEDAVDTYDVVDGVQEPPERNKFRLTMKKISSLFSCVSKGKARHDIAVAIQDIMKELDELARRRDRYKFDGIEPKTSPSPSNDPRLKFLYNDASMLVGIEKPRDGLVAKLSPWDNHVANKKMKIVCIVGPPGLGKTTLATSVYDKLKVDFQRKAFVQVGQNPILENVLKEIFIELKMEEQTDIAMNQQGISPLLGEGRHNDYSMLQQLSQRQLIGSIRDLLKNDRYLIVVDDIWEISTWEFIEKVFVKNDPDSRIMATTRNFHVAKKIGEVYHGNRLSYEESKELFFKRVCGSYVKVELEKESEKILKKCDGVPLTIITVASVLARRPISDWSTVYNSIGFSKSKDGSVEDMKRIITFSYYDLPPHLKTCLMYLSIFVEDRIIGKNHLIWLWIAEGFVKEKDHKGLFEVGEEYFHELKNSSMILAFRQITGAWSCRVHDMVLQIIRDLSLEENLVTIFDYNKHKVPSKRKVRRMVLHGSWDDDVDPSPQVRSFVASGCPMPMTDPLKNFIVLRVLSLEGCSGMKDHHLEHLGNLLHLRYFGLKATPTKKLPDNIERLQFLQTLEIRGTGIKQLPENMSRLTKLMCLNADKETSVPSWIGNMTSLQELTISVSDSEAGASFARLLAKELGNLTELRVLRIVIKDVQNDQVQEVESALTESLSKLHKAREIMIVFFDKNNLTHRFTTPWVVSLSTQLRILAIVFFLPRLPECIHPGNLPFLSDLVMCMSVLEQRDIEILGSFPELSSLLMHIIGTKTIACGSGGFKNLLYYKGSWPLIFSRGAMPMLETYELDFKVSELKNGEVDFNFECGLGNLPSLRVVKVRLWCEFAHPDEVEEAEAALRHATDVHPNRPVFQLTKSGEAKMLLTENKRREYFAAWRLKRQAIVESQISAQLIREFKLVRDSVPSCHPNAPKLNSLMKECEDFMFDFALSQCEERYDKLMNYDIFGLDRHQLMDAIEFMKPKIEVRSRSNQQAAALVRELKAERALQVVSLDHPAEAVEISRLFQQLDDHWNVSLARMEEFSRVHDSAPLCHPNQWDLRTKKIFAVLFDHDFNLHHRDVMSAALECTEDIQQLMESIAALKLMIEMRAHRTQQAAALLEELKADLNLQSGDDGADKIPKSSILPTEEG</sequence>
<keyword evidence="6" id="KW-0175">Coiled coil</keyword>
<dbReference type="Gene3D" id="1.10.10.10">
    <property type="entry name" value="Winged helix-like DNA-binding domain superfamily/Winged helix DNA-binding domain"/>
    <property type="match status" value="1"/>
</dbReference>
<dbReference type="InterPro" id="IPR032675">
    <property type="entry name" value="LRR_dom_sf"/>
</dbReference>
<dbReference type="InterPro" id="IPR041118">
    <property type="entry name" value="Rx_N"/>
</dbReference>
<accession>A0A5J9U8V9</accession>
<evidence type="ECO:0000256" key="5">
    <source>
        <dbReference type="ARBA" id="ARBA00022821"/>
    </source>
</evidence>
<dbReference type="GO" id="GO:0009626">
    <property type="term" value="P:plant-type hypersensitive response"/>
    <property type="evidence" value="ECO:0007669"/>
    <property type="project" value="UniProtKB-ARBA"/>
</dbReference>
<dbReference type="InterPro" id="IPR036388">
    <property type="entry name" value="WH-like_DNA-bd_sf"/>
</dbReference>
<name>A0A5J9U8V9_9POAL</name>
<evidence type="ECO:0000256" key="6">
    <source>
        <dbReference type="ARBA" id="ARBA00023054"/>
    </source>
</evidence>
<dbReference type="InterPro" id="IPR003593">
    <property type="entry name" value="AAA+_ATPase"/>
</dbReference>
<dbReference type="EMBL" id="RWGY01000029">
    <property type="protein sequence ID" value="TVU20172.1"/>
    <property type="molecule type" value="Genomic_DNA"/>
</dbReference>
<dbReference type="Gene3D" id="1.20.5.4130">
    <property type="match status" value="1"/>
</dbReference>
<dbReference type="SUPFAM" id="SSF52540">
    <property type="entry name" value="P-loop containing nucleoside triphosphate hydrolases"/>
    <property type="match status" value="1"/>
</dbReference>
<evidence type="ECO:0000256" key="3">
    <source>
        <dbReference type="ARBA" id="ARBA00022737"/>
    </source>
</evidence>
<dbReference type="InterPro" id="IPR055414">
    <property type="entry name" value="LRR_R13L4/SHOC2-like"/>
</dbReference>
<dbReference type="GO" id="GO:0042742">
    <property type="term" value="P:defense response to bacterium"/>
    <property type="evidence" value="ECO:0007669"/>
    <property type="project" value="UniProtKB-ARBA"/>
</dbReference>
<organism evidence="9 10">
    <name type="scientific">Eragrostis curvula</name>
    <name type="common">weeping love grass</name>
    <dbReference type="NCBI Taxonomy" id="38414"/>
    <lineage>
        <taxon>Eukaryota</taxon>
        <taxon>Viridiplantae</taxon>
        <taxon>Streptophyta</taxon>
        <taxon>Embryophyta</taxon>
        <taxon>Tracheophyta</taxon>
        <taxon>Spermatophyta</taxon>
        <taxon>Magnoliopsida</taxon>
        <taxon>Liliopsida</taxon>
        <taxon>Poales</taxon>
        <taxon>Poaceae</taxon>
        <taxon>PACMAD clade</taxon>
        <taxon>Chloridoideae</taxon>
        <taxon>Eragrostideae</taxon>
        <taxon>Eragrostidinae</taxon>
        <taxon>Eragrostis</taxon>
    </lineage>
</organism>
<dbReference type="PANTHER" id="PTHR23155:SF1181">
    <property type="entry name" value="OS08G0170200 PROTEIN"/>
    <property type="match status" value="1"/>
</dbReference>
<dbReference type="InterPro" id="IPR044974">
    <property type="entry name" value="Disease_R_plants"/>
</dbReference>
<dbReference type="SUPFAM" id="SSF52047">
    <property type="entry name" value="RNI-like"/>
    <property type="match status" value="1"/>
</dbReference>
<dbReference type="Gene3D" id="3.40.50.300">
    <property type="entry name" value="P-loop containing nucleotide triphosphate hydrolases"/>
    <property type="match status" value="1"/>
</dbReference>
<keyword evidence="4" id="KW-0547">Nucleotide-binding</keyword>
<evidence type="ECO:0000313" key="9">
    <source>
        <dbReference type="EMBL" id="TVU20172.1"/>
    </source>
</evidence>
<dbReference type="Proteomes" id="UP000324897">
    <property type="component" value="Chromosome 7"/>
</dbReference>
<reference evidence="9 10" key="1">
    <citation type="journal article" date="2019" name="Sci. Rep.">
        <title>A high-quality genome of Eragrostis curvula grass provides insights into Poaceae evolution and supports new strategies to enhance forage quality.</title>
        <authorList>
            <person name="Carballo J."/>
            <person name="Santos B.A.C.M."/>
            <person name="Zappacosta D."/>
            <person name="Garbus I."/>
            <person name="Selva J.P."/>
            <person name="Gallo C.A."/>
            <person name="Diaz A."/>
            <person name="Albertini E."/>
            <person name="Caccamo M."/>
            <person name="Echenique V."/>
        </authorList>
    </citation>
    <scope>NUCLEOTIDE SEQUENCE [LARGE SCALE GENOMIC DNA]</scope>
    <source>
        <strain evidence="10">cv. Victoria</strain>
        <tissue evidence="9">Leaf</tissue>
    </source>
</reference>
<gene>
    <name evidence="9" type="ORF">EJB05_36370</name>
</gene>
<dbReference type="Gene3D" id="3.80.10.10">
    <property type="entry name" value="Ribonuclease Inhibitor"/>
    <property type="match status" value="1"/>
</dbReference>
<dbReference type="InterPro" id="IPR058922">
    <property type="entry name" value="WHD_DRP"/>
</dbReference>
<dbReference type="Pfam" id="PF23559">
    <property type="entry name" value="WHD_DRP"/>
    <property type="match status" value="1"/>
</dbReference>
<dbReference type="Pfam" id="PF23598">
    <property type="entry name" value="LRR_14"/>
    <property type="match status" value="1"/>
</dbReference>
<keyword evidence="2" id="KW-0433">Leucine-rich repeat</keyword>
<proteinExistence type="inferred from homology"/>
<protein>
    <recommendedName>
        <fullName evidence="8">AAA+ ATPase domain-containing protein</fullName>
    </recommendedName>
</protein>
<feature type="region of interest" description="Disordered" evidence="7">
    <location>
        <begin position="1185"/>
        <end position="1204"/>
    </location>
</feature>
<dbReference type="GO" id="GO:0002758">
    <property type="term" value="P:innate immune response-activating signaling pathway"/>
    <property type="evidence" value="ECO:0007669"/>
    <property type="project" value="UniProtKB-ARBA"/>
</dbReference>
<dbReference type="PANTHER" id="PTHR23155">
    <property type="entry name" value="DISEASE RESISTANCE PROTEIN RP"/>
    <property type="match status" value="1"/>
</dbReference>
<keyword evidence="5" id="KW-0611">Plant defense</keyword>
<feature type="domain" description="AAA+ ATPase" evidence="8">
    <location>
        <begin position="196"/>
        <end position="366"/>
    </location>
</feature>
<keyword evidence="10" id="KW-1185">Reference proteome</keyword>
<dbReference type="FunFam" id="1.10.10.10:FF:000322">
    <property type="entry name" value="Probable disease resistance protein At1g63360"/>
    <property type="match status" value="1"/>
</dbReference>
<dbReference type="GO" id="GO:0043531">
    <property type="term" value="F:ADP binding"/>
    <property type="evidence" value="ECO:0007669"/>
    <property type="project" value="InterPro"/>
</dbReference>
<evidence type="ECO:0000256" key="1">
    <source>
        <dbReference type="ARBA" id="ARBA00008894"/>
    </source>
</evidence>
<dbReference type="InterPro" id="IPR042197">
    <property type="entry name" value="Apaf_helical"/>
</dbReference>
<keyword evidence="3" id="KW-0677">Repeat</keyword>
<dbReference type="Pfam" id="PF00931">
    <property type="entry name" value="NB-ARC"/>
    <property type="match status" value="1"/>
</dbReference>
<evidence type="ECO:0000313" key="10">
    <source>
        <dbReference type="Proteomes" id="UP000324897"/>
    </source>
</evidence>
<dbReference type="Gramene" id="TVU20172">
    <property type="protein sequence ID" value="TVU20172"/>
    <property type="gene ID" value="EJB05_36370"/>
</dbReference>
<evidence type="ECO:0000259" key="8">
    <source>
        <dbReference type="SMART" id="SM00382"/>
    </source>
</evidence>
<dbReference type="Gene3D" id="1.10.8.430">
    <property type="entry name" value="Helical domain of apoptotic protease-activating factors"/>
    <property type="match status" value="1"/>
</dbReference>
<evidence type="ECO:0000256" key="2">
    <source>
        <dbReference type="ARBA" id="ARBA00022614"/>
    </source>
</evidence>
<evidence type="ECO:0000256" key="4">
    <source>
        <dbReference type="ARBA" id="ARBA00022741"/>
    </source>
</evidence>
<comment type="similarity">
    <text evidence="1">Belongs to the disease resistance NB-LRR family.</text>
</comment>
<evidence type="ECO:0000256" key="7">
    <source>
        <dbReference type="SAM" id="MobiDB-lite"/>
    </source>
</evidence>
<dbReference type="SMART" id="SM00382">
    <property type="entry name" value="AAA"/>
    <property type="match status" value="1"/>
</dbReference>
<dbReference type="InterPro" id="IPR027417">
    <property type="entry name" value="P-loop_NTPase"/>
</dbReference>
<dbReference type="InterPro" id="IPR002182">
    <property type="entry name" value="NB-ARC"/>
</dbReference>
<dbReference type="Pfam" id="PF18052">
    <property type="entry name" value="Rx_N"/>
    <property type="match status" value="1"/>
</dbReference>
<dbReference type="CDD" id="cd14798">
    <property type="entry name" value="RX-CC_like"/>
    <property type="match status" value="1"/>
</dbReference>
<dbReference type="AlphaFoldDB" id="A0A5J9U8V9"/>
<dbReference type="PRINTS" id="PR00364">
    <property type="entry name" value="DISEASERSIST"/>
</dbReference>
<dbReference type="InterPro" id="IPR038005">
    <property type="entry name" value="RX-like_CC"/>
</dbReference>